<organism evidence="2 3">
    <name type="scientific">Simkania negevensis (strain ATCC VR-1471 / DSM 27360 / Z)</name>
    <dbReference type="NCBI Taxonomy" id="331113"/>
    <lineage>
        <taxon>Bacteria</taxon>
        <taxon>Pseudomonadati</taxon>
        <taxon>Chlamydiota</taxon>
        <taxon>Chlamydiia</taxon>
        <taxon>Parachlamydiales</taxon>
        <taxon>Simkaniaceae</taxon>
        <taxon>Simkania</taxon>
    </lineage>
</organism>
<dbReference type="RefSeq" id="WP_013944677.1">
    <property type="nucleotide sequence ID" value="NC_015713.1"/>
</dbReference>
<dbReference type="Proteomes" id="UP000000496">
    <property type="component" value="Chromosome gsn.131"/>
</dbReference>
<name>F8L4G1_SIMNZ</name>
<accession>F8L4G1</accession>
<dbReference type="HOGENOM" id="CLU_741656_0_0_0"/>
<evidence type="ECO:0000256" key="1">
    <source>
        <dbReference type="SAM" id="Phobius"/>
    </source>
</evidence>
<feature type="transmembrane region" description="Helical" evidence="1">
    <location>
        <begin position="47"/>
        <end position="73"/>
    </location>
</feature>
<keyword evidence="1" id="KW-1133">Transmembrane helix</keyword>
<reference evidence="2 3" key="2">
    <citation type="journal article" date="2011" name="Mol. Biol. Evol.">
        <title>Unity in variety--the pan-genome of the Chlamydiae.</title>
        <authorList>
            <person name="Collingro A."/>
            <person name="Tischler P."/>
            <person name="Weinmaier T."/>
            <person name="Penz T."/>
            <person name="Heinz E."/>
            <person name="Brunham R.C."/>
            <person name="Read T.D."/>
            <person name="Bavoil P.M."/>
            <person name="Sachse K."/>
            <person name="Kahane S."/>
            <person name="Friedman M.G."/>
            <person name="Rattei T."/>
            <person name="Myers G.S."/>
            <person name="Horn M."/>
        </authorList>
    </citation>
    <scope>NUCLEOTIDE SEQUENCE [LARGE SCALE GENOMIC DNA]</scope>
    <source>
        <strain evidence="3">ATCC VR-1471 / Z</strain>
    </source>
</reference>
<gene>
    <name evidence="2" type="ordered locus">SNE_A23350</name>
</gene>
<evidence type="ECO:0000313" key="2">
    <source>
        <dbReference type="EMBL" id="CCB90212.1"/>
    </source>
</evidence>
<dbReference type="AlphaFoldDB" id="F8L4G1"/>
<proteinExistence type="predicted"/>
<keyword evidence="3" id="KW-1185">Reference proteome</keyword>
<dbReference type="KEGG" id="sng:SNE_A23350"/>
<dbReference type="EMBL" id="FR872582">
    <property type="protein sequence ID" value="CCB90212.1"/>
    <property type="molecule type" value="Genomic_DNA"/>
</dbReference>
<keyword evidence="1" id="KW-0812">Transmembrane</keyword>
<reference key="1">
    <citation type="journal article" date="2011" name="Mol. Biol. Evol.">
        <title>Unity in variety -- the pan-genome of the Chlamydiae.</title>
        <authorList>
            <person name="Collingro A."/>
            <person name="Tischler P."/>
            <person name="Weinmaier T."/>
            <person name="Penz T."/>
            <person name="Heinz E."/>
            <person name="Brunham R.C."/>
            <person name="Read T.D."/>
            <person name="Bavoil P.M."/>
            <person name="Sachse K."/>
            <person name="Kahane S."/>
            <person name="Friedman M.G."/>
            <person name="Rattei T."/>
            <person name="Myers G.S.A."/>
            <person name="Horn M."/>
        </authorList>
    </citation>
    <scope>NUCLEOTIDE SEQUENCE</scope>
    <source>
        <strain>Z</strain>
    </source>
</reference>
<protein>
    <submittedName>
        <fullName evidence="2">Uncharacterized protein</fullName>
    </submittedName>
</protein>
<evidence type="ECO:0000313" key="3">
    <source>
        <dbReference type="Proteomes" id="UP000000496"/>
    </source>
</evidence>
<sequence length="367" mass="41994">MQITVLLESAKVAIHWDHILSPNHPTSGKETSDSWLGTAKRVAGQAIFVYSTALVGFKTSLFLFAFGGAYHFYKAYQKIQVSENDTTAVGDTHESENPEEVSQNNQLGIAAILKANEAGKKIGLLIGRDFNQPVPQEKGWLSVDGNIEGNPMKFDELASRIDLKMDFDNIETIQKLKGLFDKVVVDFSTLKFLSKTRDDFHTLLKQQPSSVLIVETECTVALNPSRLEKERSEDRRLFDEWKAKQTSAAIEDQKRVFSDQMDSTDKELNERDPTYCERAFKLHILNKHYPNRYRAAKEATCISQERARHLYKQHFNCVKLFHKTSFPTRKGMGRGEVGTFFELSNPVGESSKERKRKFESWRRFEIV</sequence>
<keyword evidence="1" id="KW-0472">Membrane</keyword>